<dbReference type="RefSeq" id="WP_089861388.1">
    <property type="nucleotide sequence ID" value="NZ_FOTI01000016.1"/>
</dbReference>
<evidence type="ECO:0000256" key="7">
    <source>
        <dbReference type="RuleBase" id="RU361187"/>
    </source>
</evidence>
<keyword evidence="10" id="KW-1185">Reference proteome</keyword>
<dbReference type="SUPFAM" id="SSF75005">
    <property type="entry name" value="Arabinanase/levansucrase/invertase"/>
    <property type="match status" value="1"/>
</dbReference>
<sequence length="394" mass="45708">MAKKKYNAEIKKIDQIKIKLKPGERAKLPEKVKIYLTDEIYSYRGVDWEAIDYQQLTETGNYRLKGDLHQLDYPEPLVEQRADPYIYRHQDGYYYFTGSHPDYDQIVLRRSQTIAGLKDAAETVIWQKHAAGKMSQHIWAPEIHFINDKWYIYFAASKTDDIWALRPYVLECSAADPLQGKWVEKGEIDLNFKSFSLDATTFTHQNKRYLVWAQKVNNNTISNLYIGELANPWQLKDKQFLLSKPEYDWETIGFDVNEGAAVLKRNGKIFISFSASETSANYCMGLLEADQESNLLDKNSWHKSEQPVFSSSELTSLYGPGHNSFTKSEDGITDLLVYHARPYKKIEGNPLYDPNRHGRIQELFWQKNGKPYFAYPGLRVDDRKVVSAEIQLAE</sequence>
<dbReference type="GO" id="GO:0004553">
    <property type="term" value="F:hydrolase activity, hydrolyzing O-glycosyl compounds"/>
    <property type="evidence" value="ECO:0007669"/>
    <property type="project" value="InterPro"/>
</dbReference>
<evidence type="ECO:0000256" key="5">
    <source>
        <dbReference type="PIRSR" id="PIRSR606710-1"/>
    </source>
</evidence>
<dbReference type="STRING" id="29563.SAMN02983006_01399"/>
<reference evidence="9 10" key="1">
    <citation type="submission" date="2016-10" db="EMBL/GenBank/DDBJ databases">
        <authorList>
            <person name="de Groot N.N."/>
        </authorList>
    </citation>
    <scope>NUCLEOTIDE SEQUENCE [LARGE SCALE GENOMIC DNA]</scope>
    <source>
        <strain evidence="9 10">ATCC 51327</strain>
    </source>
</reference>
<dbReference type="Pfam" id="PF04616">
    <property type="entry name" value="Glyco_hydro_43"/>
    <property type="match status" value="1"/>
</dbReference>
<evidence type="ECO:0000256" key="6">
    <source>
        <dbReference type="PIRSR" id="PIRSR606710-2"/>
    </source>
</evidence>
<comment type="similarity">
    <text evidence="1 7">Belongs to the glycosyl hydrolase 43 family.</text>
</comment>
<evidence type="ECO:0000256" key="1">
    <source>
        <dbReference type="ARBA" id="ARBA00009865"/>
    </source>
</evidence>
<evidence type="ECO:0000313" key="10">
    <source>
        <dbReference type="Proteomes" id="UP000199006"/>
    </source>
</evidence>
<dbReference type="PANTHER" id="PTHR43817">
    <property type="entry name" value="GLYCOSYL HYDROLASE"/>
    <property type="match status" value="1"/>
</dbReference>
<dbReference type="PANTHER" id="PTHR43817:SF1">
    <property type="entry name" value="HYDROLASE, FAMILY 43, PUTATIVE (AFU_ORTHOLOGUE AFUA_3G01660)-RELATED"/>
    <property type="match status" value="1"/>
</dbReference>
<dbReference type="InterPro" id="IPR006710">
    <property type="entry name" value="Glyco_hydro_43"/>
</dbReference>
<dbReference type="Pfam" id="PF07532">
    <property type="entry name" value="Big_4"/>
    <property type="match status" value="1"/>
</dbReference>
<proteinExistence type="inferred from homology"/>
<evidence type="ECO:0000256" key="4">
    <source>
        <dbReference type="ARBA" id="ARBA00023295"/>
    </source>
</evidence>
<dbReference type="InterPro" id="IPR011081">
    <property type="entry name" value="Big_4"/>
</dbReference>
<keyword evidence="3 7" id="KW-0378">Hydrolase</keyword>
<dbReference type="OrthoDB" id="273314at2"/>
<organism evidence="9 10">
    <name type="scientific">Halanaerobium salsuginis</name>
    <dbReference type="NCBI Taxonomy" id="29563"/>
    <lineage>
        <taxon>Bacteria</taxon>
        <taxon>Bacillati</taxon>
        <taxon>Bacillota</taxon>
        <taxon>Clostridia</taxon>
        <taxon>Halanaerobiales</taxon>
        <taxon>Halanaerobiaceae</taxon>
        <taxon>Halanaerobium</taxon>
    </lineage>
</organism>
<evidence type="ECO:0000313" key="9">
    <source>
        <dbReference type="EMBL" id="SFL52570.1"/>
    </source>
</evidence>
<name>A0A1I4IDZ7_9FIRM</name>
<dbReference type="Gene3D" id="2.115.10.20">
    <property type="entry name" value="Glycosyl hydrolase domain, family 43"/>
    <property type="match status" value="1"/>
</dbReference>
<dbReference type="InterPro" id="IPR023296">
    <property type="entry name" value="Glyco_hydro_beta-prop_sf"/>
</dbReference>
<gene>
    <name evidence="9" type="ORF">SAMN02983006_01399</name>
</gene>
<feature type="active site" description="Proton acceptor" evidence="5">
    <location>
        <position position="83"/>
    </location>
</feature>
<dbReference type="CDD" id="cd18817">
    <property type="entry name" value="GH43f_LbAraf43-like"/>
    <property type="match status" value="1"/>
</dbReference>
<dbReference type="AlphaFoldDB" id="A0A1I4IDZ7"/>
<dbReference type="GO" id="GO:0005975">
    <property type="term" value="P:carbohydrate metabolic process"/>
    <property type="evidence" value="ECO:0007669"/>
    <property type="project" value="InterPro"/>
</dbReference>
<keyword evidence="2" id="KW-0732">Signal</keyword>
<evidence type="ECO:0000256" key="3">
    <source>
        <dbReference type="ARBA" id="ARBA00022801"/>
    </source>
</evidence>
<feature type="domain" description="Bacterial Ig-like" evidence="8">
    <location>
        <begin position="13"/>
        <end position="66"/>
    </location>
</feature>
<keyword evidence="4 7" id="KW-0326">Glycosidase</keyword>
<accession>A0A1I4IDZ7</accession>
<evidence type="ECO:0000259" key="8">
    <source>
        <dbReference type="Pfam" id="PF07532"/>
    </source>
</evidence>
<protein>
    <submittedName>
        <fullName evidence="9">Beta-xylosidase, GH43 family</fullName>
    </submittedName>
</protein>
<dbReference type="EMBL" id="FOTI01000016">
    <property type="protein sequence ID" value="SFL52570.1"/>
    <property type="molecule type" value="Genomic_DNA"/>
</dbReference>
<dbReference type="Proteomes" id="UP000199006">
    <property type="component" value="Unassembled WGS sequence"/>
</dbReference>
<feature type="active site" description="Proton donor" evidence="5">
    <location>
        <position position="258"/>
    </location>
</feature>
<evidence type="ECO:0000256" key="2">
    <source>
        <dbReference type="ARBA" id="ARBA00022729"/>
    </source>
</evidence>
<feature type="site" description="Important for catalytic activity, responsible for pKa modulation of the active site Glu and correct orientation of both the proton donor and substrate" evidence="6">
    <location>
        <position position="198"/>
    </location>
</feature>